<evidence type="ECO:0000259" key="9">
    <source>
        <dbReference type="Pfam" id="PF01494"/>
    </source>
</evidence>
<comment type="caution">
    <text evidence="10">The sequence shown here is derived from an EMBL/GenBank/DDBJ whole genome shotgun (WGS) entry which is preliminary data.</text>
</comment>
<evidence type="ECO:0000256" key="7">
    <source>
        <dbReference type="ARBA" id="ARBA00023033"/>
    </source>
</evidence>
<evidence type="ECO:0000256" key="3">
    <source>
        <dbReference type="ARBA" id="ARBA00005349"/>
    </source>
</evidence>
<dbReference type="InterPro" id="IPR018168">
    <property type="entry name" value="Ubi_Hdrlase_CS"/>
</dbReference>
<dbReference type="Gene3D" id="3.50.50.60">
    <property type="entry name" value="FAD/NAD(P)-binding domain"/>
    <property type="match status" value="2"/>
</dbReference>
<evidence type="ECO:0000256" key="6">
    <source>
        <dbReference type="ARBA" id="ARBA00023002"/>
    </source>
</evidence>
<reference evidence="10 11" key="1">
    <citation type="submission" date="2019-07" db="EMBL/GenBank/DDBJ databases">
        <title>Draft genome for Aliikangiella sp. M105.</title>
        <authorList>
            <person name="Wang G."/>
        </authorList>
    </citation>
    <scope>NUCLEOTIDE SEQUENCE [LARGE SCALE GENOMIC DNA]</scope>
    <source>
        <strain evidence="10 11">M105</strain>
    </source>
</reference>
<dbReference type="EMBL" id="VIKS01000002">
    <property type="protein sequence ID" value="TQV89184.1"/>
    <property type="molecule type" value="Genomic_DNA"/>
</dbReference>
<keyword evidence="7" id="KW-0503">Monooxygenase</keyword>
<dbReference type="Proteomes" id="UP000315439">
    <property type="component" value="Unassembled WGS sequence"/>
</dbReference>
<dbReference type="GO" id="GO:0016705">
    <property type="term" value="F:oxidoreductase activity, acting on paired donors, with incorporation or reduction of molecular oxygen"/>
    <property type="evidence" value="ECO:0007669"/>
    <property type="project" value="InterPro"/>
</dbReference>
<dbReference type="NCBIfam" id="TIGR01988">
    <property type="entry name" value="Ubi-OHases"/>
    <property type="match status" value="1"/>
</dbReference>
<dbReference type="FunFam" id="3.50.50.60:FF:000021">
    <property type="entry name" value="Ubiquinone biosynthesis monooxygenase COQ6"/>
    <property type="match status" value="1"/>
</dbReference>
<dbReference type="SUPFAM" id="SSF51905">
    <property type="entry name" value="FAD/NAD(P)-binding domain"/>
    <property type="match status" value="1"/>
</dbReference>
<evidence type="ECO:0000256" key="2">
    <source>
        <dbReference type="ARBA" id="ARBA00004749"/>
    </source>
</evidence>
<gene>
    <name evidence="10" type="ORF">FLL46_03375</name>
</gene>
<comment type="similarity">
    <text evidence="3">Belongs to the UbiH/COQ6 family.</text>
</comment>
<dbReference type="PANTHER" id="PTHR43876">
    <property type="entry name" value="UBIQUINONE BIOSYNTHESIS MONOOXYGENASE COQ6, MITOCHONDRIAL"/>
    <property type="match status" value="1"/>
</dbReference>
<dbReference type="OrthoDB" id="9769565at2"/>
<name>A0A545UI88_9GAMM</name>
<comment type="subunit">
    <text evidence="8">Component of the Ubi complex metabolon, which regroups five ubiquinone biosynthesis proteins (UbiE, UbiF, UbiG, UbiH and UbiI) and two accessory factors (UbiK and the lipid-binding protein UbiJ).</text>
</comment>
<dbReference type="PROSITE" id="PS01304">
    <property type="entry name" value="UBIH"/>
    <property type="match status" value="1"/>
</dbReference>
<dbReference type="AlphaFoldDB" id="A0A545UI88"/>
<keyword evidence="6" id="KW-0560">Oxidoreductase</keyword>
<dbReference type="Pfam" id="PF01494">
    <property type="entry name" value="FAD_binding_3"/>
    <property type="match status" value="1"/>
</dbReference>
<keyword evidence="11" id="KW-1185">Reference proteome</keyword>
<comment type="pathway">
    <text evidence="2">Cofactor biosynthesis; ubiquinone biosynthesis.</text>
</comment>
<evidence type="ECO:0000313" key="11">
    <source>
        <dbReference type="Proteomes" id="UP000315439"/>
    </source>
</evidence>
<dbReference type="InterPro" id="IPR051205">
    <property type="entry name" value="UbiH/COQ6_monooxygenase"/>
</dbReference>
<dbReference type="UniPathway" id="UPA00232"/>
<dbReference type="InterPro" id="IPR036188">
    <property type="entry name" value="FAD/NAD-bd_sf"/>
</dbReference>
<protein>
    <submittedName>
        <fullName evidence="10">FAD-dependent oxidoreductase</fullName>
    </submittedName>
</protein>
<dbReference type="InterPro" id="IPR002938">
    <property type="entry name" value="FAD-bd"/>
</dbReference>
<keyword evidence="5" id="KW-0274">FAD</keyword>
<dbReference type="GO" id="GO:0006744">
    <property type="term" value="P:ubiquinone biosynthetic process"/>
    <property type="evidence" value="ECO:0007669"/>
    <property type="project" value="UniProtKB-UniPathway"/>
</dbReference>
<comment type="cofactor">
    <cofactor evidence="1">
        <name>FAD</name>
        <dbReference type="ChEBI" id="CHEBI:57692"/>
    </cofactor>
</comment>
<evidence type="ECO:0000256" key="4">
    <source>
        <dbReference type="ARBA" id="ARBA00022630"/>
    </source>
</evidence>
<evidence type="ECO:0000256" key="5">
    <source>
        <dbReference type="ARBA" id="ARBA00022827"/>
    </source>
</evidence>
<evidence type="ECO:0000313" key="10">
    <source>
        <dbReference type="EMBL" id="TQV89184.1"/>
    </source>
</evidence>
<organism evidence="10 11">
    <name type="scientific">Aliikangiella coralliicola</name>
    <dbReference type="NCBI Taxonomy" id="2592383"/>
    <lineage>
        <taxon>Bacteria</taxon>
        <taxon>Pseudomonadati</taxon>
        <taxon>Pseudomonadota</taxon>
        <taxon>Gammaproteobacteria</taxon>
        <taxon>Oceanospirillales</taxon>
        <taxon>Pleioneaceae</taxon>
        <taxon>Aliikangiella</taxon>
    </lineage>
</organism>
<evidence type="ECO:0000256" key="8">
    <source>
        <dbReference type="ARBA" id="ARBA00065734"/>
    </source>
</evidence>
<dbReference type="PRINTS" id="PR00420">
    <property type="entry name" value="RNGMNOXGNASE"/>
</dbReference>
<evidence type="ECO:0000256" key="1">
    <source>
        <dbReference type="ARBA" id="ARBA00001974"/>
    </source>
</evidence>
<dbReference type="RefSeq" id="WP_142892034.1">
    <property type="nucleotide sequence ID" value="NZ_ML660161.1"/>
</dbReference>
<feature type="domain" description="FAD-binding" evidence="9">
    <location>
        <begin position="6"/>
        <end position="338"/>
    </location>
</feature>
<accession>A0A545UI88</accession>
<keyword evidence="4" id="KW-0285">Flavoprotein</keyword>
<dbReference type="GO" id="GO:0004497">
    <property type="term" value="F:monooxygenase activity"/>
    <property type="evidence" value="ECO:0007669"/>
    <property type="project" value="UniProtKB-KW"/>
</dbReference>
<proteinExistence type="inferred from homology"/>
<dbReference type="GO" id="GO:0071949">
    <property type="term" value="F:FAD binding"/>
    <property type="evidence" value="ECO:0007669"/>
    <property type="project" value="InterPro"/>
</dbReference>
<dbReference type="InterPro" id="IPR010971">
    <property type="entry name" value="UbiH/COQ6"/>
</dbReference>
<sequence>MNYSKFDIVIVGGGMVGLAMAAALADSTFKVAVVEKNDFESIAAEKLLSNLPVSSQAFDLRVSAISPANQELLTALNCWQNIPESRLADYQSMHVWDGDGTGKITFNAAEIAAPKLGTIVENQVLRAAIYQQLANKSNVTLIENAEINFISTSQQQVEISLTNSHLLVAKLLIGADGAFSQVREKLDIAISEMPYRQTAFVANVAVEKTHQNIAWQRFTPTGPIAFLPLPEPNLCSIVWSIDDNHNCDNNNSSNHLKQLTPQEFADKLASQFEFKLGRVTAVSEFRGFPLIKRHAQSYLRDRCALIGDAAHTIHPLAGQGVNLGFQDVACLSQLLIDLHDKGRDIGLKANLRIFERERKAENSLMQEAMSGFKWLFGQQNMPITLLRNFSLSAVDRSNLLKQVITRRAMGF</sequence>
<dbReference type="PANTHER" id="PTHR43876:SF7">
    <property type="entry name" value="UBIQUINONE BIOSYNTHESIS MONOOXYGENASE COQ6, MITOCHONDRIAL"/>
    <property type="match status" value="1"/>
</dbReference>
<dbReference type="GO" id="GO:0110142">
    <property type="term" value="C:ubiquinone biosynthesis complex"/>
    <property type="evidence" value="ECO:0007669"/>
    <property type="project" value="UniProtKB-ARBA"/>
</dbReference>